<evidence type="ECO:0000313" key="10">
    <source>
        <dbReference type="Proteomes" id="UP000680839"/>
    </source>
</evidence>
<keyword evidence="6" id="KW-0408">Iron</keyword>
<keyword evidence="3" id="KW-0949">S-adenosyl-L-methionine</keyword>
<protein>
    <submittedName>
        <fullName evidence="9">Radical SAM protein</fullName>
    </submittedName>
</protein>
<dbReference type="SFLD" id="SFLDS00029">
    <property type="entry name" value="Radical_SAM"/>
    <property type="match status" value="1"/>
</dbReference>
<evidence type="ECO:0000256" key="1">
    <source>
        <dbReference type="ARBA" id="ARBA00001966"/>
    </source>
</evidence>
<gene>
    <name evidence="9" type="ORF">KMZ29_09565</name>
</gene>
<dbReference type="EMBL" id="CP076134">
    <property type="protein sequence ID" value="QWG14875.1"/>
    <property type="molecule type" value="Genomic_DNA"/>
</dbReference>
<dbReference type="InterPro" id="IPR000385">
    <property type="entry name" value="MoaA_NifB_PqqE_Fe-S-bd_CS"/>
</dbReference>
<evidence type="ECO:0000313" key="9">
    <source>
        <dbReference type="EMBL" id="QWG14875.1"/>
    </source>
</evidence>
<dbReference type="Gene3D" id="3.20.20.70">
    <property type="entry name" value="Aldolase class I"/>
    <property type="match status" value="1"/>
</dbReference>
<dbReference type="AlphaFoldDB" id="A0A975NHF9"/>
<name>A0A975NHF9_9BRAD</name>
<dbReference type="RefSeq" id="WP_215623466.1">
    <property type="nucleotide sequence ID" value="NZ_CP076134.1"/>
</dbReference>
<dbReference type="InterPro" id="IPR058240">
    <property type="entry name" value="rSAM_sf"/>
</dbReference>
<accession>A0A975NHF9</accession>
<sequence length="355" mass="40524">MRNVAPYYLPGDLNVSAPLTLYWSINSVCNLRCKMCDVGMMNTEGMFFKNLRIDKKLHEIDLDVFKRVIDEVHGDRPFIAINSTEPLMYKPLALAVEHCTRRGLKTGVTTGAYALAKQADALAEAGLSRLSVSMDGPPDVHNHIRGRKDSFEQAYAGVEAFDHACRRLGRKAEIYINCTITNMNHNRLVDFYEAIRPLPATNVNFNYMWFIDPATAAEHNALYGDRFEVSASCYSEWIDPLAVDIDALADQIDQLKNQPRVHFSPIFSREELKRYFHKPNEFVNPAGKCLATWFFLQVLADGNVIVYTRCHTRPMGNVNTQSIAEIWNGPEVKRWRSFIRDVGKMPMCKRCDLVY</sequence>
<dbReference type="SFLD" id="SFLDG01067">
    <property type="entry name" value="SPASM/twitch_domain_containing"/>
    <property type="match status" value="1"/>
</dbReference>
<evidence type="ECO:0000256" key="4">
    <source>
        <dbReference type="ARBA" id="ARBA00022723"/>
    </source>
</evidence>
<evidence type="ECO:0000256" key="2">
    <source>
        <dbReference type="ARBA" id="ARBA00022485"/>
    </source>
</evidence>
<dbReference type="GO" id="GO:0046872">
    <property type="term" value="F:metal ion binding"/>
    <property type="evidence" value="ECO:0007669"/>
    <property type="project" value="UniProtKB-KW"/>
</dbReference>
<dbReference type="SUPFAM" id="SSF102114">
    <property type="entry name" value="Radical SAM enzymes"/>
    <property type="match status" value="1"/>
</dbReference>
<dbReference type="Pfam" id="PF04055">
    <property type="entry name" value="Radical_SAM"/>
    <property type="match status" value="1"/>
</dbReference>
<feature type="domain" description="Radical SAM core" evidence="8">
    <location>
        <begin position="15"/>
        <end position="250"/>
    </location>
</feature>
<dbReference type="Proteomes" id="UP000680839">
    <property type="component" value="Chromosome"/>
</dbReference>
<organism evidence="9 10">
    <name type="scientific">Bradyrhizobium sediminis</name>
    <dbReference type="NCBI Taxonomy" id="2840469"/>
    <lineage>
        <taxon>Bacteria</taxon>
        <taxon>Pseudomonadati</taxon>
        <taxon>Pseudomonadota</taxon>
        <taxon>Alphaproteobacteria</taxon>
        <taxon>Hyphomicrobiales</taxon>
        <taxon>Nitrobacteraceae</taxon>
        <taxon>Bradyrhizobium</taxon>
    </lineage>
</organism>
<evidence type="ECO:0000259" key="8">
    <source>
        <dbReference type="PROSITE" id="PS51918"/>
    </source>
</evidence>
<dbReference type="CDD" id="cd01335">
    <property type="entry name" value="Radical_SAM"/>
    <property type="match status" value="1"/>
</dbReference>
<keyword evidence="5" id="KW-0560">Oxidoreductase</keyword>
<evidence type="ECO:0000256" key="7">
    <source>
        <dbReference type="ARBA" id="ARBA00023014"/>
    </source>
</evidence>
<dbReference type="PROSITE" id="PS01305">
    <property type="entry name" value="MOAA_NIFB_PQQE"/>
    <property type="match status" value="1"/>
</dbReference>
<dbReference type="CDD" id="cd21109">
    <property type="entry name" value="SPASM"/>
    <property type="match status" value="1"/>
</dbReference>
<dbReference type="InterPro" id="IPR023885">
    <property type="entry name" value="4Fe4S-binding_SPASM_dom"/>
</dbReference>
<dbReference type="PROSITE" id="PS51918">
    <property type="entry name" value="RADICAL_SAM"/>
    <property type="match status" value="1"/>
</dbReference>
<evidence type="ECO:0000256" key="3">
    <source>
        <dbReference type="ARBA" id="ARBA00022691"/>
    </source>
</evidence>
<keyword evidence="4" id="KW-0479">Metal-binding</keyword>
<keyword evidence="7" id="KW-0411">Iron-sulfur</keyword>
<dbReference type="InterPro" id="IPR013785">
    <property type="entry name" value="Aldolase_TIM"/>
</dbReference>
<evidence type="ECO:0000256" key="6">
    <source>
        <dbReference type="ARBA" id="ARBA00023004"/>
    </source>
</evidence>
<comment type="cofactor">
    <cofactor evidence="1">
        <name>[4Fe-4S] cluster</name>
        <dbReference type="ChEBI" id="CHEBI:49883"/>
    </cofactor>
</comment>
<dbReference type="GO" id="GO:0016491">
    <property type="term" value="F:oxidoreductase activity"/>
    <property type="evidence" value="ECO:0007669"/>
    <property type="project" value="UniProtKB-KW"/>
</dbReference>
<evidence type="ECO:0000256" key="5">
    <source>
        <dbReference type="ARBA" id="ARBA00023002"/>
    </source>
</evidence>
<dbReference type="PANTHER" id="PTHR11228">
    <property type="entry name" value="RADICAL SAM DOMAIN PROTEIN"/>
    <property type="match status" value="1"/>
</dbReference>
<proteinExistence type="predicted"/>
<dbReference type="Pfam" id="PF13186">
    <property type="entry name" value="SPASM"/>
    <property type="match status" value="1"/>
</dbReference>
<dbReference type="PANTHER" id="PTHR11228:SF7">
    <property type="entry name" value="PQQA PEPTIDE CYCLASE"/>
    <property type="match status" value="1"/>
</dbReference>
<dbReference type="GO" id="GO:0051539">
    <property type="term" value="F:4 iron, 4 sulfur cluster binding"/>
    <property type="evidence" value="ECO:0007669"/>
    <property type="project" value="UniProtKB-KW"/>
</dbReference>
<reference evidence="9" key="1">
    <citation type="submission" date="2021-06" db="EMBL/GenBank/DDBJ databases">
        <title>Bradyrhizobium sp. S2-20-1 Genome sequencing.</title>
        <authorList>
            <person name="Jin L."/>
        </authorList>
    </citation>
    <scope>NUCLEOTIDE SEQUENCE</scope>
    <source>
        <strain evidence="9">S2-20-1</strain>
    </source>
</reference>
<dbReference type="InterPro" id="IPR050377">
    <property type="entry name" value="Radical_SAM_PqqE_MftC-like"/>
</dbReference>
<dbReference type="InterPro" id="IPR007197">
    <property type="entry name" value="rSAM"/>
</dbReference>
<keyword evidence="2" id="KW-0004">4Fe-4S</keyword>